<evidence type="ECO:0000313" key="1">
    <source>
        <dbReference type="EMBL" id="MBX44354.1"/>
    </source>
</evidence>
<dbReference type="EMBL" id="GGEC01063870">
    <property type="protein sequence ID" value="MBX44354.1"/>
    <property type="molecule type" value="Transcribed_RNA"/>
</dbReference>
<name>A0A2P2NPL7_RHIMU</name>
<sequence>MFSLEPAQIPPTQTI</sequence>
<accession>A0A2P2NPL7</accession>
<organism evidence="1">
    <name type="scientific">Rhizophora mucronata</name>
    <name type="common">Asiatic mangrove</name>
    <dbReference type="NCBI Taxonomy" id="61149"/>
    <lineage>
        <taxon>Eukaryota</taxon>
        <taxon>Viridiplantae</taxon>
        <taxon>Streptophyta</taxon>
        <taxon>Embryophyta</taxon>
        <taxon>Tracheophyta</taxon>
        <taxon>Spermatophyta</taxon>
        <taxon>Magnoliopsida</taxon>
        <taxon>eudicotyledons</taxon>
        <taxon>Gunneridae</taxon>
        <taxon>Pentapetalae</taxon>
        <taxon>rosids</taxon>
        <taxon>fabids</taxon>
        <taxon>Malpighiales</taxon>
        <taxon>Rhizophoraceae</taxon>
        <taxon>Rhizophora</taxon>
    </lineage>
</organism>
<proteinExistence type="predicted"/>
<reference evidence="1" key="1">
    <citation type="submission" date="2018-02" db="EMBL/GenBank/DDBJ databases">
        <title>Rhizophora mucronata_Transcriptome.</title>
        <authorList>
            <person name="Meera S.P."/>
            <person name="Sreeshan A."/>
            <person name="Augustine A."/>
        </authorList>
    </citation>
    <scope>NUCLEOTIDE SEQUENCE</scope>
    <source>
        <tissue evidence="1">Leaf</tissue>
    </source>
</reference>
<protein>
    <submittedName>
        <fullName evidence="1">Uncharacterized protein</fullName>
    </submittedName>
</protein>